<comment type="similarity">
    <text evidence="2">Belongs to the insulin family.</text>
</comment>
<evidence type="ECO:0000256" key="5">
    <source>
        <dbReference type="ARBA" id="ARBA00022702"/>
    </source>
</evidence>
<dbReference type="PANTHER" id="PTHR12004:SF1">
    <property type="entry name" value="INSULIN-LIKE PEPTIDE INSL6"/>
    <property type="match status" value="1"/>
</dbReference>
<dbReference type="Proteomes" id="UP000028990">
    <property type="component" value="Unassembled WGS sequence"/>
</dbReference>
<accession>A0A091DUH6</accession>
<keyword evidence="7" id="KW-0732">Signal</keyword>
<dbReference type="PANTHER" id="PTHR12004">
    <property type="entry name" value="RELAXIN"/>
    <property type="match status" value="1"/>
</dbReference>
<evidence type="ECO:0000313" key="8">
    <source>
        <dbReference type="EMBL" id="KFO34707.1"/>
    </source>
</evidence>
<reference evidence="8 9" key="1">
    <citation type="submission" date="2013-11" db="EMBL/GenBank/DDBJ databases">
        <title>The Damaraland mole rat (Fukomys damarensis) genome and evolution of African mole rats.</title>
        <authorList>
            <person name="Gladyshev V.N."/>
            <person name="Fang X."/>
        </authorList>
    </citation>
    <scope>NUCLEOTIDE SEQUENCE [LARGE SCALE GENOMIC DNA]</scope>
    <source>
        <tissue evidence="8">Liver</tissue>
    </source>
</reference>
<evidence type="ECO:0000256" key="4">
    <source>
        <dbReference type="ARBA" id="ARBA00022685"/>
    </source>
</evidence>
<gene>
    <name evidence="8" type="ORF">H920_03892</name>
</gene>
<keyword evidence="4" id="KW-0165">Cleavage on pair of basic residues</keyword>
<keyword evidence="9" id="KW-1185">Reference proteome</keyword>
<keyword evidence="3" id="KW-0964">Secreted</keyword>
<dbReference type="GO" id="GO:0005179">
    <property type="term" value="F:hormone activity"/>
    <property type="evidence" value="ECO:0007669"/>
    <property type="project" value="UniProtKB-KW"/>
</dbReference>
<dbReference type="EMBL" id="KN121912">
    <property type="protein sequence ID" value="KFO34707.1"/>
    <property type="molecule type" value="Genomic_DNA"/>
</dbReference>
<keyword evidence="5" id="KW-0372">Hormone</keyword>
<sequence length="156" mass="17896">MTWLRGLSLLWLGLLLVPLSHELNQEISRVRKLCGSHLLKEIVKLCGDTDWSQFQFEEETPLAQLAPQAIPKVEALDLHQFKRPKMPFPVWGGVTNPASTSASQEEAISSLDIQRLPEYQYKKTNLLLDKKRKFSSSHDVNPYVHKNVKFQKKSTN</sequence>
<evidence type="ECO:0000256" key="6">
    <source>
        <dbReference type="ARBA" id="ARBA00023157"/>
    </source>
</evidence>
<dbReference type="eggNOG" id="ENOG502RWPT">
    <property type="taxonomic scope" value="Eukaryota"/>
</dbReference>
<evidence type="ECO:0000256" key="1">
    <source>
        <dbReference type="ARBA" id="ARBA00004613"/>
    </source>
</evidence>
<dbReference type="AlphaFoldDB" id="A0A091DUH6"/>
<protein>
    <submittedName>
        <fullName evidence="8">Insulin-like peptide INSL6</fullName>
    </submittedName>
</protein>
<evidence type="ECO:0000256" key="7">
    <source>
        <dbReference type="SAM" id="SignalP"/>
    </source>
</evidence>
<proteinExistence type="inferred from homology"/>
<dbReference type="STRING" id="885580.ENSFDAP00000022159"/>
<name>A0A091DUH6_FUKDA</name>
<dbReference type="GO" id="GO:0005576">
    <property type="term" value="C:extracellular region"/>
    <property type="evidence" value="ECO:0007669"/>
    <property type="project" value="UniProtKB-SubCell"/>
</dbReference>
<evidence type="ECO:0000256" key="3">
    <source>
        <dbReference type="ARBA" id="ARBA00022525"/>
    </source>
</evidence>
<evidence type="ECO:0000256" key="2">
    <source>
        <dbReference type="ARBA" id="ARBA00009034"/>
    </source>
</evidence>
<organism evidence="8 9">
    <name type="scientific">Fukomys damarensis</name>
    <name type="common">Damaraland mole rat</name>
    <name type="synonym">Cryptomys damarensis</name>
    <dbReference type="NCBI Taxonomy" id="885580"/>
    <lineage>
        <taxon>Eukaryota</taxon>
        <taxon>Metazoa</taxon>
        <taxon>Chordata</taxon>
        <taxon>Craniata</taxon>
        <taxon>Vertebrata</taxon>
        <taxon>Euteleostomi</taxon>
        <taxon>Mammalia</taxon>
        <taxon>Eutheria</taxon>
        <taxon>Euarchontoglires</taxon>
        <taxon>Glires</taxon>
        <taxon>Rodentia</taxon>
        <taxon>Hystricomorpha</taxon>
        <taxon>Bathyergidae</taxon>
        <taxon>Fukomys</taxon>
    </lineage>
</organism>
<dbReference type="OMA" id="SIACFPY"/>
<evidence type="ECO:0000313" key="9">
    <source>
        <dbReference type="Proteomes" id="UP000028990"/>
    </source>
</evidence>
<dbReference type="InterPro" id="IPR036438">
    <property type="entry name" value="Insulin-like_sf"/>
</dbReference>
<dbReference type="InterPro" id="IPR051042">
    <property type="entry name" value="Repro_Hormone_Insulin-like"/>
</dbReference>
<dbReference type="SUPFAM" id="SSF56994">
    <property type="entry name" value="Insulin-like"/>
    <property type="match status" value="1"/>
</dbReference>
<feature type="chain" id="PRO_5001872319" evidence="7">
    <location>
        <begin position="23"/>
        <end position="156"/>
    </location>
</feature>
<feature type="signal peptide" evidence="7">
    <location>
        <begin position="1"/>
        <end position="22"/>
    </location>
</feature>
<keyword evidence="6" id="KW-1015">Disulfide bond</keyword>
<comment type="subcellular location">
    <subcellularLocation>
        <location evidence="1">Secreted</location>
    </subcellularLocation>
</comment>